<dbReference type="AlphaFoldDB" id="A0A2T6BES6"/>
<feature type="domain" description="Cyclic nucleotide-binding" evidence="1">
    <location>
        <begin position="19"/>
        <end position="104"/>
    </location>
</feature>
<dbReference type="EMBL" id="QBKS01000002">
    <property type="protein sequence ID" value="PTX54558.1"/>
    <property type="molecule type" value="Genomic_DNA"/>
</dbReference>
<proteinExistence type="predicted"/>
<dbReference type="CDD" id="cd00038">
    <property type="entry name" value="CAP_ED"/>
    <property type="match status" value="1"/>
</dbReference>
<dbReference type="PROSITE" id="PS50042">
    <property type="entry name" value="CNMP_BINDING_3"/>
    <property type="match status" value="1"/>
</dbReference>
<dbReference type="Gene3D" id="2.60.120.10">
    <property type="entry name" value="Jelly Rolls"/>
    <property type="match status" value="1"/>
</dbReference>
<evidence type="ECO:0000313" key="2">
    <source>
        <dbReference type="EMBL" id="PTX54558.1"/>
    </source>
</evidence>
<dbReference type="Pfam" id="PF00027">
    <property type="entry name" value="cNMP_binding"/>
    <property type="match status" value="1"/>
</dbReference>
<name>A0A2T6BES6_9RHOB</name>
<organism evidence="2 3">
    <name type="scientific">Litoreibacter ponti</name>
    <dbReference type="NCBI Taxonomy" id="1510457"/>
    <lineage>
        <taxon>Bacteria</taxon>
        <taxon>Pseudomonadati</taxon>
        <taxon>Pseudomonadota</taxon>
        <taxon>Alphaproteobacteria</taxon>
        <taxon>Rhodobacterales</taxon>
        <taxon>Roseobacteraceae</taxon>
        <taxon>Litoreibacter</taxon>
    </lineage>
</organism>
<dbReference type="Proteomes" id="UP000243978">
    <property type="component" value="Unassembled WGS sequence"/>
</dbReference>
<comment type="caution">
    <text evidence="2">The sequence shown here is derived from an EMBL/GenBank/DDBJ whole genome shotgun (WGS) entry which is preliminary data.</text>
</comment>
<gene>
    <name evidence="2" type="ORF">C8N43_3375</name>
</gene>
<evidence type="ECO:0000313" key="3">
    <source>
        <dbReference type="Proteomes" id="UP000243978"/>
    </source>
</evidence>
<dbReference type="SMART" id="SM00100">
    <property type="entry name" value="cNMP"/>
    <property type="match status" value="1"/>
</dbReference>
<accession>A0A2T6BES6</accession>
<reference evidence="2 3" key="1">
    <citation type="submission" date="2018-04" db="EMBL/GenBank/DDBJ databases">
        <title>Genomic Encyclopedia of Archaeal and Bacterial Type Strains, Phase II (KMG-II): from individual species to whole genera.</title>
        <authorList>
            <person name="Goeker M."/>
        </authorList>
    </citation>
    <scope>NUCLEOTIDE SEQUENCE [LARGE SCALE GENOMIC DNA]</scope>
    <source>
        <strain evidence="2 3">DSM 100977</strain>
    </source>
</reference>
<dbReference type="InterPro" id="IPR018490">
    <property type="entry name" value="cNMP-bd_dom_sf"/>
</dbReference>
<dbReference type="InterPro" id="IPR000595">
    <property type="entry name" value="cNMP-bd_dom"/>
</dbReference>
<protein>
    <submittedName>
        <fullName evidence="2">CRP-like cAMP-binding protein</fullName>
    </submittedName>
</protein>
<dbReference type="SUPFAM" id="SSF51206">
    <property type="entry name" value="cAMP-binding domain-like"/>
    <property type="match status" value="1"/>
</dbReference>
<sequence>MIMIMSQPWSELFADAPDRSLAPGETLFRREDPVHQMFWVRAGAITLRRTLADGGELELHRAGPGALVAEASLFAAQYHCDGISEASTEVAVLPRAALLGALEDGALAARALADAAREVQALRGRIEVMRLKTARARLDAYLELHGPPARGGWKGVADWIGVTPEALYRERARRRAAKT</sequence>
<evidence type="ECO:0000259" key="1">
    <source>
        <dbReference type="PROSITE" id="PS50042"/>
    </source>
</evidence>
<dbReference type="InterPro" id="IPR014710">
    <property type="entry name" value="RmlC-like_jellyroll"/>
</dbReference>
<keyword evidence="3" id="KW-1185">Reference proteome</keyword>